<dbReference type="Gene3D" id="2.40.50.140">
    <property type="entry name" value="Nucleic acid-binding proteins"/>
    <property type="match status" value="1"/>
</dbReference>
<evidence type="ECO:0000313" key="5">
    <source>
        <dbReference type="EMBL" id="QCQ22347.1"/>
    </source>
</evidence>
<keyword evidence="6" id="KW-1185">Reference proteome</keyword>
<dbReference type="SUPFAM" id="SSF50249">
    <property type="entry name" value="Nucleic acid-binding proteins"/>
    <property type="match status" value="1"/>
</dbReference>
<protein>
    <recommendedName>
        <fullName evidence="2 3">Single-stranded DNA-binding protein</fullName>
        <shortName evidence="2">SSB</shortName>
    </recommendedName>
</protein>
<dbReference type="InterPro" id="IPR000424">
    <property type="entry name" value="Primosome_PriB/ssb"/>
</dbReference>
<evidence type="ECO:0000256" key="2">
    <source>
        <dbReference type="HAMAP-Rule" id="MF_00984"/>
    </source>
</evidence>
<dbReference type="InterPro" id="IPR012340">
    <property type="entry name" value="NA-bd_OB-fold"/>
</dbReference>
<gene>
    <name evidence="5" type="ORF">FDQ92_09355</name>
</gene>
<dbReference type="EMBL" id="CP040098">
    <property type="protein sequence ID" value="QCQ22347.1"/>
    <property type="molecule type" value="Genomic_DNA"/>
</dbReference>
<dbReference type="NCBIfam" id="TIGR00621">
    <property type="entry name" value="ssb"/>
    <property type="match status" value="1"/>
</dbReference>
<reference evidence="5 6" key="2">
    <citation type="submission" date="2019-05" db="EMBL/GenBank/DDBJ databases">
        <authorList>
            <person name="Suflita J.M."/>
            <person name="Marks C.R."/>
        </authorList>
    </citation>
    <scope>NUCLEOTIDE SEQUENCE [LARGE SCALE GENOMIC DNA]</scope>
    <source>
        <strain evidence="5 6">ALDC</strain>
    </source>
</reference>
<dbReference type="GO" id="GO:0009295">
    <property type="term" value="C:nucleoid"/>
    <property type="evidence" value="ECO:0007669"/>
    <property type="project" value="TreeGrafter"/>
</dbReference>
<dbReference type="CDD" id="cd04496">
    <property type="entry name" value="SSB_OBF"/>
    <property type="match status" value="1"/>
</dbReference>
<dbReference type="PANTHER" id="PTHR10302:SF27">
    <property type="entry name" value="SINGLE-STRANDED DNA-BINDING PROTEIN"/>
    <property type="match status" value="1"/>
</dbReference>
<dbReference type="Proteomes" id="UP000298602">
    <property type="component" value="Chromosome"/>
</dbReference>
<name>A0A4P8L331_9BACT</name>
<evidence type="ECO:0000256" key="3">
    <source>
        <dbReference type="PIRNR" id="PIRNR002070"/>
    </source>
</evidence>
<accession>A0A4P8L331</accession>
<feature type="short sequence motif" description="Important for interaction with partner proteins" evidence="2">
    <location>
        <begin position="153"/>
        <end position="158"/>
    </location>
</feature>
<dbReference type="GO" id="GO:0006310">
    <property type="term" value="P:DNA recombination"/>
    <property type="evidence" value="ECO:0007669"/>
    <property type="project" value="UniProtKB-UniRule"/>
</dbReference>
<dbReference type="PANTHER" id="PTHR10302">
    <property type="entry name" value="SINGLE-STRANDED DNA-BINDING PROTEIN"/>
    <property type="match status" value="1"/>
</dbReference>
<sequence>MAGTVNKVILIGRLGSDPNLRYTTGGTAVVQLSVATNDRVPAGEGNWEEKTEWHRVVVFGKNAENCANYLAKGRLVYVEGRLQTRQWEDNQGVRRYTTEIVAREVGFLGGAGDSAGSGAAKAPQGPPKSATGQRSAAPQQSPEELPEMSGPPDDDIPF</sequence>
<keyword evidence="2" id="KW-0234">DNA repair</keyword>
<comment type="subunit">
    <text evidence="2">Homotetramer.</text>
</comment>
<dbReference type="RefSeq" id="WP_137424449.1">
    <property type="nucleotide sequence ID" value="NZ_CP040098.1"/>
</dbReference>
<dbReference type="KEGG" id="dax:FDQ92_09355"/>
<feature type="compositionally biased region" description="Polar residues" evidence="4">
    <location>
        <begin position="130"/>
        <end position="142"/>
    </location>
</feature>
<reference evidence="5 6" key="1">
    <citation type="submission" date="2019-05" db="EMBL/GenBank/DDBJ databases">
        <title>The Complete Genome Sequence of the n-alkane-degrading Desulfoglaeba alkanexedens ALDC reveals multiple alkylsuccinate synthase gene clusters.</title>
        <authorList>
            <person name="Callaghan A.V."/>
            <person name="Davidova I.A."/>
            <person name="Duncan K.E."/>
            <person name="Morris B."/>
            <person name="McInerney M.J."/>
        </authorList>
    </citation>
    <scope>NUCLEOTIDE SEQUENCE [LARGE SCALE GENOMIC DNA]</scope>
    <source>
        <strain evidence="5 6">ALDC</strain>
    </source>
</reference>
<dbReference type="GO" id="GO:0006260">
    <property type="term" value="P:DNA replication"/>
    <property type="evidence" value="ECO:0007669"/>
    <property type="project" value="UniProtKB-UniRule"/>
</dbReference>
<proteinExistence type="inferred from homology"/>
<evidence type="ECO:0000256" key="1">
    <source>
        <dbReference type="ARBA" id="ARBA00023125"/>
    </source>
</evidence>
<dbReference type="OrthoDB" id="9809878at2"/>
<dbReference type="Pfam" id="PF00436">
    <property type="entry name" value="SSB"/>
    <property type="match status" value="1"/>
</dbReference>
<dbReference type="GO" id="GO:0006281">
    <property type="term" value="P:DNA repair"/>
    <property type="evidence" value="ECO:0007669"/>
    <property type="project" value="UniProtKB-UniRule"/>
</dbReference>
<dbReference type="AlphaFoldDB" id="A0A4P8L331"/>
<evidence type="ECO:0000256" key="4">
    <source>
        <dbReference type="SAM" id="MobiDB-lite"/>
    </source>
</evidence>
<dbReference type="PROSITE" id="PS50935">
    <property type="entry name" value="SSB"/>
    <property type="match status" value="1"/>
</dbReference>
<dbReference type="HAMAP" id="MF_00984">
    <property type="entry name" value="SSB"/>
    <property type="match status" value="1"/>
</dbReference>
<dbReference type="InterPro" id="IPR011344">
    <property type="entry name" value="ssDNA-bd"/>
</dbReference>
<comment type="function">
    <text evidence="2">Plays an important role in DNA replication, recombination and repair. Binds to ssDNA and to an array of partner proteins to recruit them to their sites of action during DNA metabolism.</text>
</comment>
<evidence type="ECO:0000313" key="6">
    <source>
        <dbReference type="Proteomes" id="UP000298602"/>
    </source>
</evidence>
<dbReference type="PIRSF" id="PIRSF002070">
    <property type="entry name" value="SSB"/>
    <property type="match status" value="1"/>
</dbReference>
<feature type="DNA-binding region" evidence="2">
    <location>
        <begin position="53"/>
        <end position="59"/>
    </location>
</feature>
<organism evidence="5 6">
    <name type="scientific">Desulfoglaeba alkanexedens ALDC</name>
    <dbReference type="NCBI Taxonomy" id="980445"/>
    <lineage>
        <taxon>Bacteria</taxon>
        <taxon>Pseudomonadati</taxon>
        <taxon>Thermodesulfobacteriota</taxon>
        <taxon>Syntrophobacteria</taxon>
        <taxon>Syntrophobacterales</taxon>
        <taxon>Syntrophobacteraceae</taxon>
        <taxon>Desulfoglaeba</taxon>
    </lineage>
</organism>
<dbReference type="GO" id="GO:0003697">
    <property type="term" value="F:single-stranded DNA binding"/>
    <property type="evidence" value="ECO:0007669"/>
    <property type="project" value="UniProtKB-UniRule"/>
</dbReference>
<keyword evidence="2" id="KW-0235">DNA replication</keyword>
<keyword evidence="1 2" id="KW-0238">DNA-binding</keyword>
<feature type="region of interest" description="Disordered" evidence="4">
    <location>
        <begin position="111"/>
        <end position="158"/>
    </location>
</feature>
<keyword evidence="2" id="KW-0233">DNA recombination</keyword>
<keyword evidence="2" id="KW-0227">DNA damage</keyword>